<feature type="region of interest" description="Disordered" evidence="2">
    <location>
        <begin position="1"/>
        <end position="125"/>
    </location>
</feature>
<dbReference type="InterPro" id="IPR028237">
    <property type="entry name" value="PRR15"/>
</dbReference>
<name>A0A7K4JDB8_GEOCA</name>
<evidence type="ECO:0000313" key="4">
    <source>
        <dbReference type="Proteomes" id="UP000531151"/>
    </source>
</evidence>
<feature type="non-terminal residue" evidence="3">
    <location>
        <position position="125"/>
    </location>
</feature>
<feature type="non-terminal residue" evidence="3">
    <location>
        <position position="1"/>
    </location>
</feature>
<dbReference type="PANTHER" id="PTHR14581:SF4">
    <property type="entry name" value="PROLINE-RICH PROTEIN 15"/>
    <property type="match status" value="1"/>
</dbReference>
<dbReference type="Proteomes" id="UP000531151">
    <property type="component" value="Unassembled WGS sequence"/>
</dbReference>
<feature type="compositionally biased region" description="Gly residues" evidence="2">
    <location>
        <begin position="72"/>
        <end position="81"/>
    </location>
</feature>
<comment type="similarity">
    <text evidence="1">Belongs to the PRR15 family.</text>
</comment>
<evidence type="ECO:0000313" key="3">
    <source>
        <dbReference type="EMBL" id="NWH62519.1"/>
    </source>
</evidence>
<dbReference type="PANTHER" id="PTHR14581">
    <property type="match status" value="1"/>
</dbReference>
<reference evidence="3 4" key="1">
    <citation type="submission" date="2019-09" db="EMBL/GenBank/DDBJ databases">
        <title>Bird 10,000 Genomes (B10K) Project - Family phase.</title>
        <authorList>
            <person name="Zhang G."/>
        </authorList>
    </citation>
    <scope>NUCLEOTIDE SEQUENCE [LARGE SCALE GENOMIC DNA]</scope>
    <source>
        <strain evidence="3">B10K-CU-031-07</strain>
        <tissue evidence="3">Muscle</tissue>
    </source>
</reference>
<evidence type="ECO:0000256" key="2">
    <source>
        <dbReference type="SAM" id="MobiDB-lite"/>
    </source>
</evidence>
<protein>
    <submittedName>
        <fullName evidence="3">PRR15 protein</fullName>
    </submittedName>
</protein>
<feature type="compositionally biased region" description="Basic residues" evidence="2">
    <location>
        <begin position="83"/>
        <end position="100"/>
    </location>
</feature>
<dbReference type="Pfam" id="PF15321">
    <property type="entry name" value="ATAD4"/>
    <property type="match status" value="1"/>
</dbReference>
<organism evidence="3 4">
    <name type="scientific">Geococcyx californianus</name>
    <name type="common">Greater roadrunner</name>
    <name type="synonym">Saurothera californiana</name>
    <dbReference type="NCBI Taxonomy" id="8947"/>
    <lineage>
        <taxon>Eukaryota</taxon>
        <taxon>Metazoa</taxon>
        <taxon>Chordata</taxon>
        <taxon>Craniata</taxon>
        <taxon>Vertebrata</taxon>
        <taxon>Euteleostomi</taxon>
        <taxon>Archelosauria</taxon>
        <taxon>Archosauria</taxon>
        <taxon>Dinosauria</taxon>
        <taxon>Saurischia</taxon>
        <taxon>Theropoda</taxon>
        <taxon>Coelurosauria</taxon>
        <taxon>Aves</taxon>
        <taxon>Neognathae</taxon>
        <taxon>Neoaves</taxon>
        <taxon>Otidimorphae</taxon>
        <taxon>Cuculiformes</taxon>
        <taxon>Neomorphidae</taxon>
        <taxon>Geococcyx</taxon>
    </lineage>
</organism>
<comment type="caution">
    <text evidence="3">The sequence shown here is derived from an EMBL/GenBank/DDBJ whole genome shotgun (WGS) entry which is preliminary data.</text>
</comment>
<feature type="compositionally biased region" description="Low complexity" evidence="2">
    <location>
        <begin position="37"/>
        <end position="51"/>
    </location>
</feature>
<evidence type="ECO:0000256" key="1">
    <source>
        <dbReference type="ARBA" id="ARBA00010096"/>
    </source>
</evidence>
<feature type="compositionally biased region" description="Gly residues" evidence="2">
    <location>
        <begin position="112"/>
        <end position="125"/>
    </location>
</feature>
<gene>
    <name evidence="3" type="primary">Prr15</name>
    <name evidence="3" type="ORF">GEOCAL_R13855</name>
</gene>
<dbReference type="AlphaFoldDB" id="A0A7K4JDB8"/>
<proteinExistence type="inferred from homology"/>
<keyword evidence="4" id="KW-1185">Reference proteome</keyword>
<accession>A0A7K4JDB8</accession>
<sequence length="125" mass="12423">MADSAAATASPRAGVKSGSAGPWWKALTSKKKHKETAAAAAAPTPAASETPPTAPPSPGGREEPPPPPFGSGEAGGAGGGNRRSLRVSHSGRFKERRKVRASLLADSPEVFDGGGTPGRGTQGGE</sequence>
<dbReference type="EMBL" id="VWPV01019477">
    <property type="protein sequence ID" value="NWH62519.1"/>
    <property type="molecule type" value="Genomic_DNA"/>
</dbReference>
<feature type="compositionally biased region" description="Low complexity" evidence="2">
    <location>
        <begin position="1"/>
        <end position="13"/>
    </location>
</feature>